<evidence type="ECO:0000313" key="2">
    <source>
        <dbReference type="Proteomes" id="UP000568446"/>
    </source>
</evidence>
<protein>
    <submittedName>
        <fullName evidence="1">Uncharacterized protein</fullName>
    </submittedName>
</protein>
<accession>A0A7K4MMG9</accession>
<organism evidence="1 2">
    <name type="scientific">Marine Group I thaumarchaeote</name>
    <dbReference type="NCBI Taxonomy" id="2511932"/>
    <lineage>
        <taxon>Archaea</taxon>
        <taxon>Nitrososphaerota</taxon>
        <taxon>Marine Group I</taxon>
    </lineage>
</organism>
<dbReference type="EMBL" id="JACATK010000030">
    <property type="protein sequence ID" value="NWJ30143.1"/>
    <property type="molecule type" value="Genomic_DNA"/>
</dbReference>
<gene>
    <name evidence="1" type="ORF">HX850_04430</name>
</gene>
<comment type="caution">
    <text evidence="1">The sequence shown here is derived from an EMBL/GenBank/DDBJ whole genome shotgun (WGS) entry which is preliminary data.</text>
</comment>
<name>A0A7K4MMG9_9ARCH</name>
<proteinExistence type="predicted"/>
<sequence>MKEVALMGIDGNGHYRKFGKTNPCQTREAVADVLMQKFEKFFNTKRVAVGDQIFTVDLMSEDESVAVKIVTSSGFTSYGEISSAKFQKIISACVVLQSIPAKRKILIFTNQYMFEKFHVSIKKMPWSIQGVVQTIELCCIPLQDDPAPSGETYSIIYNLNAKTTDTKDSRNTDAKQRGLSQGAPSDIAMDKKQIEALKKLRMYLGDEDFKESLESTVDAFFSSVSKYYDPDTLEKMK</sequence>
<dbReference type="Proteomes" id="UP000568446">
    <property type="component" value="Unassembled WGS sequence"/>
</dbReference>
<dbReference type="AlphaFoldDB" id="A0A7K4MMG9"/>
<evidence type="ECO:0000313" key="1">
    <source>
        <dbReference type="EMBL" id="NWJ30143.1"/>
    </source>
</evidence>
<reference evidence="1 2" key="1">
    <citation type="journal article" date="2019" name="Environ. Microbiol.">
        <title>Genomics insights into ecotype formation of ammonia-oxidizing archaea in the deep ocean.</title>
        <authorList>
            <person name="Wang Y."/>
            <person name="Huang J.M."/>
            <person name="Cui G.J."/>
            <person name="Nunoura T."/>
            <person name="Takaki Y."/>
            <person name="Li W.L."/>
            <person name="Li J."/>
            <person name="Gao Z.M."/>
            <person name="Takai K."/>
            <person name="Zhang A.Q."/>
            <person name="Stepanauskas R."/>
        </authorList>
    </citation>
    <scope>NUCLEOTIDE SEQUENCE [LARGE SCALE GENOMIC DNA]</scope>
    <source>
        <strain evidence="1 2">C4</strain>
    </source>
</reference>